<evidence type="ECO:0000313" key="2">
    <source>
        <dbReference type="EMBL" id="MFI5681251.1"/>
    </source>
</evidence>
<dbReference type="EMBL" id="JBITDC010000027">
    <property type="protein sequence ID" value="MFI5681251.1"/>
    <property type="molecule type" value="Genomic_DNA"/>
</dbReference>
<dbReference type="RefSeq" id="WP_398661777.1">
    <property type="nucleotide sequence ID" value="NZ_JBITDC010000027.1"/>
</dbReference>
<comment type="caution">
    <text evidence="2">The sequence shown here is derived from an EMBL/GenBank/DDBJ whole genome shotgun (WGS) entry which is preliminary data.</text>
</comment>
<proteinExistence type="predicted"/>
<name>A0ABW7YFQ8_STRCE</name>
<gene>
    <name evidence="2" type="ORF">ACIA8P_42720</name>
</gene>
<protein>
    <submittedName>
        <fullName evidence="2">Uncharacterized protein</fullName>
    </submittedName>
</protein>
<evidence type="ECO:0000313" key="3">
    <source>
        <dbReference type="Proteomes" id="UP001612415"/>
    </source>
</evidence>
<organism evidence="2 3">
    <name type="scientific">Streptomyces cellulosae</name>
    <dbReference type="NCBI Taxonomy" id="1968"/>
    <lineage>
        <taxon>Bacteria</taxon>
        <taxon>Bacillati</taxon>
        <taxon>Actinomycetota</taxon>
        <taxon>Actinomycetes</taxon>
        <taxon>Kitasatosporales</taxon>
        <taxon>Streptomycetaceae</taxon>
        <taxon>Streptomyces</taxon>
    </lineage>
</organism>
<sequence length="83" mass="9501">MKSGDTRYGRWNGARRKTPRDHRAIASDRATRRIRLLVDAARQAEPTELNHQWLADRTGVPLGYLVWRYPTAADLRVLASLST</sequence>
<keyword evidence="3" id="KW-1185">Reference proteome</keyword>
<dbReference type="Proteomes" id="UP001612415">
    <property type="component" value="Unassembled WGS sequence"/>
</dbReference>
<feature type="region of interest" description="Disordered" evidence="1">
    <location>
        <begin position="1"/>
        <end position="23"/>
    </location>
</feature>
<evidence type="ECO:0000256" key="1">
    <source>
        <dbReference type="SAM" id="MobiDB-lite"/>
    </source>
</evidence>
<reference evidence="2 3" key="1">
    <citation type="submission" date="2024-10" db="EMBL/GenBank/DDBJ databases">
        <title>The Natural Products Discovery Center: Release of the First 8490 Sequenced Strains for Exploring Actinobacteria Biosynthetic Diversity.</title>
        <authorList>
            <person name="Kalkreuter E."/>
            <person name="Kautsar S.A."/>
            <person name="Yang D."/>
            <person name="Bader C.D."/>
            <person name="Teijaro C.N."/>
            <person name="Fluegel L."/>
            <person name="Davis C.M."/>
            <person name="Simpson J.R."/>
            <person name="Lauterbach L."/>
            <person name="Steele A.D."/>
            <person name="Gui C."/>
            <person name="Meng S."/>
            <person name="Li G."/>
            <person name="Viehrig K."/>
            <person name="Ye F."/>
            <person name="Su P."/>
            <person name="Kiefer A.F."/>
            <person name="Nichols A."/>
            <person name="Cepeda A.J."/>
            <person name="Yan W."/>
            <person name="Fan B."/>
            <person name="Jiang Y."/>
            <person name="Adhikari A."/>
            <person name="Zheng C.-J."/>
            <person name="Schuster L."/>
            <person name="Cowan T.M."/>
            <person name="Smanski M.J."/>
            <person name="Chevrette M.G."/>
            <person name="De Carvalho L.P.S."/>
            <person name="Shen B."/>
        </authorList>
    </citation>
    <scope>NUCLEOTIDE SEQUENCE [LARGE SCALE GENOMIC DNA]</scope>
    <source>
        <strain evidence="2 3">NPDC051599</strain>
    </source>
</reference>
<accession>A0ABW7YFQ8</accession>